<evidence type="ECO:0000256" key="1">
    <source>
        <dbReference type="ARBA" id="ARBA00001946"/>
    </source>
</evidence>
<accession>A0A9D1AKQ9</accession>
<evidence type="ECO:0000256" key="6">
    <source>
        <dbReference type="RuleBase" id="RU003476"/>
    </source>
</evidence>
<reference evidence="8" key="2">
    <citation type="journal article" date="2021" name="PeerJ">
        <title>Extensive microbial diversity within the chicken gut microbiome revealed by metagenomics and culture.</title>
        <authorList>
            <person name="Gilroy R."/>
            <person name="Ravi A."/>
            <person name="Getino M."/>
            <person name="Pursley I."/>
            <person name="Horton D.L."/>
            <person name="Alikhan N.F."/>
            <person name="Baker D."/>
            <person name="Gharbi K."/>
            <person name="Hall N."/>
            <person name="Watson M."/>
            <person name="Adriaenssens E.M."/>
            <person name="Foster-Nyarko E."/>
            <person name="Jarju S."/>
            <person name="Secka A."/>
            <person name="Antonio M."/>
            <person name="Oren A."/>
            <person name="Chaudhuri R.R."/>
            <person name="La Ragione R."/>
            <person name="Hildebrand F."/>
            <person name="Pallen M.J."/>
        </authorList>
    </citation>
    <scope>NUCLEOTIDE SEQUENCE</scope>
    <source>
        <strain evidence="8">ChiSxjej1B13-7958</strain>
    </source>
</reference>
<dbReference type="PRINTS" id="PR01402">
    <property type="entry name" value="MUTATORMUTX"/>
</dbReference>
<gene>
    <name evidence="8" type="ORF">IAB89_02435</name>
</gene>
<dbReference type="GO" id="GO:0046872">
    <property type="term" value="F:metal ion binding"/>
    <property type="evidence" value="ECO:0007669"/>
    <property type="project" value="UniProtKB-KW"/>
</dbReference>
<name>A0A9D1AKQ9_9FIRM</name>
<keyword evidence="4 6" id="KW-0378">Hydrolase</keyword>
<evidence type="ECO:0000256" key="3">
    <source>
        <dbReference type="ARBA" id="ARBA00022723"/>
    </source>
</evidence>
<dbReference type="PROSITE" id="PS00893">
    <property type="entry name" value="NUDIX_BOX"/>
    <property type="match status" value="1"/>
</dbReference>
<protein>
    <submittedName>
        <fullName evidence="8">8-oxo-dGTP diphosphatase</fullName>
    </submittedName>
</protein>
<evidence type="ECO:0000256" key="4">
    <source>
        <dbReference type="ARBA" id="ARBA00022801"/>
    </source>
</evidence>
<dbReference type="EMBL" id="DVGZ01000026">
    <property type="protein sequence ID" value="HIR46506.1"/>
    <property type="molecule type" value="Genomic_DNA"/>
</dbReference>
<evidence type="ECO:0000259" key="7">
    <source>
        <dbReference type="PROSITE" id="PS51462"/>
    </source>
</evidence>
<dbReference type="Gene3D" id="3.90.79.10">
    <property type="entry name" value="Nucleoside Triphosphate Pyrophosphohydrolase"/>
    <property type="match status" value="1"/>
</dbReference>
<evidence type="ECO:0000313" key="8">
    <source>
        <dbReference type="EMBL" id="HIR46506.1"/>
    </source>
</evidence>
<comment type="cofactor">
    <cofactor evidence="1">
        <name>Mg(2+)</name>
        <dbReference type="ChEBI" id="CHEBI:18420"/>
    </cofactor>
</comment>
<comment type="caution">
    <text evidence="8">The sequence shown here is derived from an EMBL/GenBank/DDBJ whole genome shotgun (WGS) entry which is preliminary data.</text>
</comment>
<dbReference type="Pfam" id="PF00293">
    <property type="entry name" value="NUDIX"/>
    <property type="match status" value="1"/>
</dbReference>
<dbReference type="InterPro" id="IPR015797">
    <property type="entry name" value="NUDIX_hydrolase-like_dom_sf"/>
</dbReference>
<evidence type="ECO:0000256" key="5">
    <source>
        <dbReference type="ARBA" id="ARBA00022842"/>
    </source>
</evidence>
<dbReference type="InterPro" id="IPR000086">
    <property type="entry name" value="NUDIX_hydrolase_dom"/>
</dbReference>
<dbReference type="PANTHER" id="PTHR43758:SF2">
    <property type="entry name" value="OXIDIZED PURINE NUCLEOSIDE TRIPHOSPHATE HYDROLASE"/>
    <property type="match status" value="1"/>
</dbReference>
<feature type="domain" description="Nudix hydrolase" evidence="7">
    <location>
        <begin position="1"/>
        <end position="128"/>
    </location>
</feature>
<dbReference type="PROSITE" id="PS51462">
    <property type="entry name" value="NUDIX"/>
    <property type="match status" value="1"/>
</dbReference>
<dbReference type="GO" id="GO:0005737">
    <property type="term" value="C:cytoplasm"/>
    <property type="evidence" value="ECO:0007669"/>
    <property type="project" value="TreeGrafter"/>
</dbReference>
<dbReference type="PRINTS" id="PR00502">
    <property type="entry name" value="NUDIXFAMILY"/>
</dbReference>
<proteinExistence type="inferred from homology"/>
<evidence type="ECO:0000256" key="2">
    <source>
        <dbReference type="ARBA" id="ARBA00005582"/>
    </source>
</evidence>
<organism evidence="8 9">
    <name type="scientific">Candidatus Caccousia avicola</name>
    <dbReference type="NCBI Taxonomy" id="2840721"/>
    <lineage>
        <taxon>Bacteria</taxon>
        <taxon>Bacillati</taxon>
        <taxon>Bacillota</taxon>
        <taxon>Clostridia</taxon>
        <taxon>Eubacteriales</taxon>
        <taxon>Oscillospiraceae</taxon>
        <taxon>Oscillospiraceae incertae sedis</taxon>
        <taxon>Candidatus Caccousia</taxon>
    </lineage>
</organism>
<dbReference type="CDD" id="cd18886">
    <property type="entry name" value="NUDIX_MutT_Nudt1"/>
    <property type="match status" value="1"/>
</dbReference>
<dbReference type="InterPro" id="IPR020084">
    <property type="entry name" value="NUDIX_hydrolase_CS"/>
</dbReference>
<dbReference type="AlphaFoldDB" id="A0A9D1AKQ9"/>
<dbReference type="Proteomes" id="UP000824242">
    <property type="component" value="Unassembled WGS sequence"/>
</dbReference>
<dbReference type="InterPro" id="IPR020476">
    <property type="entry name" value="Nudix_hydrolase"/>
</dbReference>
<keyword evidence="5" id="KW-0460">Magnesium</keyword>
<dbReference type="GO" id="GO:0008413">
    <property type="term" value="F:8-oxo-7,8-dihydroguanosine triphosphate pyrophosphatase activity"/>
    <property type="evidence" value="ECO:0007669"/>
    <property type="project" value="InterPro"/>
</dbReference>
<dbReference type="GO" id="GO:0006281">
    <property type="term" value="P:DNA repair"/>
    <property type="evidence" value="ECO:0007669"/>
    <property type="project" value="InterPro"/>
</dbReference>
<reference evidence="8" key="1">
    <citation type="submission" date="2020-10" db="EMBL/GenBank/DDBJ databases">
        <authorList>
            <person name="Gilroy R."/>
        </authorList>
    </citation>
    <scope>NUCLEOTIDE SEQUENCE</scope>
    <source>
        <strain evidence="8">ChiSxjej1B13-7958</strain>
    </source>
</reference>
<dbReference type="SUPFAM" id="SSF55811">
    <property type="entry name" value="Nudix"/>
    <property type="match status" value="1"/>
</dbReference>
<dbReference type="PANTHER" id="PTHR43758">
    <property type="entry name" value="7,8-DIHYDRO-8-OXOGUANINE TRIPHOSPHATASE"/>
    <property type="match status" value="1"/>
</dbReference>
<evidence type="ECO:0000313" key="9">
    <source>
        <dbReference type="Proteomes" id="UP000824242"/>
    </source>
</evidence>
<comment type="similarity">
    <text evidence="2 6">Belongs to the Nudix hydrolase family.</text>
</comment>
<dbReference type="InterPro" id="IPR003562">
    <property type="entry name" value="Mutator_MutX_prot"/>
</dbReference>
<keyword evidence="3" id="KW-0479">Metal-binding</keyword>
<sequence>MRNTTLCYLARGGCLLMLHRTKKETDENKGKWIGVGGKLEEGESPEEGAAREVREETGYTLLSSRYRGIVTFVSDEWGTEYMHLFTSDQFCGKEIACDEGDLAWIPKEDLFSLPMWEGDRIFLRLLEQDAPFFSLKLTYRGDTLVSASLNGNPFSLPAAQTEEQKNPT</sequence>